<feature type="compositionally biased region" description="Basic residues" evidence="1">
    <location>
        <begin position="130"/>
        <end position="140"/>
    </location>
</feature>
<gene>
    <name evidence="3" type="primary">LOC111362743</name>
</gene>
<feature type="compositionally biased region" description="Basic and acidic residues" evidence="1">
    <location>
        <begin position="182"/>
        <end position="194"/>
    </location>
</feature>
<feature type="region of interest" description="Disordered" evidence="1">
    <location>
        <begin position="279"/>
        <end position="298"/>
    </location>
</feature>
<dbReference type="InterPro" id="IPR013240">
    <property type="entry name" value="DNA-dir_RNA_pol1_su_RPA34"/>
</dbReference>
<accession>A0A9J7J504</accession>
<name>A0A9J7J504_SPOLT</name>
<reference evidence="3" key="1">
    <citation type="submission" date="2025-08" db="UniProtKB">
        <authorList>
            <consortium name="RefSeq"/>
        </authorList>
    </citation>
    <scope>IDENTIFICATION</scope>
    <source>
        <strain evidence="3">Ishihara</strain>
        <tissue evidence="3">Whole body</tissue>
    </source>
</reference>
<feature type="region of interest" description="Disordered" evidence="1">
    <location>
        <begin position="455"/>
        <end position="541"/>
    </location>
</feature>
<dbReference type="Pfam" id="PF08208">
    <property type="entry name" value="RNA_polI_A34"/>
    <property type="match status" value="1"/>
</dbReference>
<dbReference type="Proteomes" id="UP000301870">
    <property type="component" value="Unplaced"/>
</dbReference>
<feature type="compositionally biased region" description="Polar residues" evidence="1">
    <location>
        <begin position="161"/>
        <end position="173"/>
    </location>
</feature>
<protein>
    <submittedName>
        <fullName evidence="3">Uncharacterized protein LOC111362743</fullName>
    </submittedName>
</protein>
<feature type="compositionally biased region" description="Low complexity" evidence="1">
    <location>
        <begin position="211"/>
        <end position="224"/>
    </location>
</feature>
<keyword evidence="2" id="KW-1185">Reference proteome</keyword>
<dbReference type="KEGG" id="sliu:111362743"/>
<evidence type="ECO:0000256" key="1">
    <source>
        <dbReference type="SAM" id="MobiDB-lite"/>
    </source>
</evidence>
<organism evidence="2 3">
    <name type="scientific">Spodoptera litura</name>
    <name type="common">Asian cotton leafworm</name>
    <dbReference type="NCBI Taxonomy" id="69820"/>
    <lineage>
        <taxon>Eukaryota</taxon>
        <taxon>Metazoa</taxon>
        <taxon>Ecdysozoa</taxon>
        <taxon>Arthropoda</taxon>
        <taxon>Hexapoda</taxon>
        <taxon>Insecta</taxon>
        <taxon>Pterygota</taxon>
        <taxon>Neoptera</taxon>
        <taxon>Endopterygota</taxon>
        <taxon>Lepidoptera</taxon>
        <taxon>Glossata</taxon>
        <taxon>Ditrysia</taxon>
        <taxon>Noctuoidea</taxon>
        <taxon>Noctuidae</taxon>
        <taxon>Amphipyrinae</taxon>
        <taxon>Spodoptera</taxon>
    </lineage>
</organism>
<feature type="compositionally biased region" description="Polar residues" evidence="1">
    <location>
        <begin position="1"/>
        <end position="11"/>
    </location>
</feature>
<evidence type="ECO:0000313" key="2">
    <source>
        <dbReference type="Proteomes" id="UP000301870"/>
    </source>
</evidence>
<feature type="region of interest" description="Disordered" evidence="1">
    <location>
        <begin position="1"/>
        <end position="47"/>
    </location>
</feature>
<dbReference type="OrthoDB" id="8197684at2759"/>
<proteinExistence type="predicted"/>
<evidence type="ECO:0000313" key="3">
    <source>
        <dbReference type="RefSeq" id="XP_022835247.1"/>
    </source>
</evidence>
<feature type="region of interest" description="Disordered" evidence="1">
    <location>
        <begin position="124"/>
        <end position="237"/>
    </location>
</feature>
<dbReference type="GO" id="GO:0006360">
    <property type="term" value="P:transcription by RNA polymerase I"/>
    <property type="evidence" value="ECO:0007669"/>
    <property type="project" value="InterPro"/>
</dbReference>
<dbReference type="AlphaFoldDB" id="A0A9J7J504"/>
<feature type="compositionally biased region" description="Polar residues" evidence="1">
    <location>
        <begin position="24"/>
        <end position="35"/>
    </location>
</feature>
<dbReference type="RefSeq" id="XP_022835247.1">
    <property type="nucleotide sequence ID" value="XM_022979479.1"/>
</dbReference>
<feature type="compositionally biased region" description="Low complexity" evidence="1">
    <location>
        <begin position="12"/>
        <end position="23"/>
    </location>
</feature>
<dbReference type="GeneID" id="111362743"/>
<sequence length="552" mass="63114">MESSSDNSFAWTDTSTDSVNSTSMATNAVNENNSYKSERRVKKKKENLSRIYESIDLKAEMDIKEEANFGSIKNYIKLEPDSVDGFKKKKRNKHLECNGTKIESQDSASYDETYLNMKVKLEETSVVSSQKHKQKKRKHSSSVDSNSTTSICEVNHEHTHTLNQESEVDTTQPKSKKIKKLKKEDSSNNHKDEMYSPDPNLSLQDEKSRNNESNYNNSSVIENNTLQDSSDEESNDEISAIKCDDSHVIHAISFIDKGLEKSKSQTKRISDRIRFEDDNDSTLNESSLEEDQHPSEYSKKPLISKKVLKNNPNLKQVLQSFKQNTQCINQNDEIWILKCPREINISDFTNTTLNIHGKCKVKLAGQIYEGSVEEEQSDALSLLALDHNKLKIKTISLNGAITLRKRIPKAHFRDDNVMVNNQTNFIPLPETKCRHPLFGSDYKKSLKIPAAISERLNMQANEENGKMEKRKKKKDNKNDNKASQIDLQELSVFEMKSEPGLPAEVREKKNKKRKLLDDEGPAKKKAKRVKTDPESAEAWESEKAIEENLFNF</sequence>